<evidence type="ECO:0000313" key="1">
    <source>
        <dbReference type="EMBL" id="MCL6270842.1"/>
    </source>
</evidence>
<accession>A0ABT0PHH9</accession>
<protein>
    <submittedName>
        <fullName evidence="1">Uncharacterized protein</fullName>
    </submittedName>
</protein>
<dbReference type="Proteomes" id="UP001203338">
    <property type="component" value="Unassembled WGS sequence"/>
</dbReference>
<evidence type="ECO:0000313" key="2">
    <source>
        <dbReference type="Proteomes" id="UP001203338"/>
    </source>
</evidence>
<organism evidence="1 2">
    <name type="scientific">Parendozoicomonas callyspongiae</name>
    <dbReference type="NCBI Taxonomy" id="2942213"/>
    <lineage>
        <taxon>Bacteria</taxon>
        <taxon>Pseudomonadati</taxon>
        <taxon>Pseudomonadota</taxon>
        <taxon>Gammaproteobacteria</taxon>
        <taxon>Oceanospirillales</taxon>
        <taxon>Endozoicomonadaceae</taxon>
        <taxon>Parendozoicomonas</taxon>
    </lineage>
</organism>
<proteinExistence type="predicted"/>
<keyword evidence="2" id="KW-1185">Reference proteome</keyword>
<dbReference type="EMBL" id="JAMFLX010000017">
    <property type="protein sequence ID" value="MCL6270842.1"/>
    <property type="molecule type" value="Genomic_DNA"/>
</dbReference>
<gene>
    <name evidence="1" type="ORF">M3P05_13005</name>
</gene>
<sequence>MLQLCVMPAVKAAPALAESVQETVMDMELHDCCLDNTPILEMDETCPECVSISSALKIQPLDNAEPIFALLYVVAPLVITQPRKLHQWLSNTEPDMLALRPDIYLANATFLE</sequence>
<name>A0ABT0PHH9_9GAMM</name>
<comment type="caution">
    <text evidence="1">The sequence shown here is derived from an EMBL/GenBank/DDBJ whole genome shotgun (WGS) entry which is preliminary data.</text>
</comment>
<reference evidence="1 2" key="1">
    <citation type="submission" date="2022-05" db="EMBL/GenBank/DDBJ databases">
        <authorList>
            <person name="Park J.-S."/>
        </authorList>
    </citation>
    <scope>NUCLEOTIDE SEQUENCE [LARGE SCALE GENOMIC DNA]</scope>
    <source>
        <strain evidence="1 2">2012CJ34-2</strain>
    </source>
</reference>
<dbReference type="RefSeq" id="WP_249700141.1">
    <property type="nucleotide sequence ID" value="NZ_JAMFLX010000017.1"/>
</dbReference>